<dbReference type="SUPFAM" id="SSF48371">
    <property type="entry name" value="ARM repeat"/>
    <property type="match status" value="1"/>
</dbReference>
<evidence type="ECO:0000313" key="4">
    <source>
        <dbReference type="Proteomes" id="UP001470230"/>
    </source>
</evidence>
<protein>
    <recommendedName>
        <fullName evidence="5">Phosphoprotein phosphatase</fullName>
    </recommendedName>
</protein>
<dbReference type="Proteomes" id="UP001470230">
    <property type="component" value="Unassembled WGS sequence"/>
</dbReference>
<comment type="caution">
    <text evidence="2">The sequence shown here is derived from an EMBL/GenBank/DDBJ whole genome shotgun (WGS) entry which is preliminary data.</text>
</comment>
<dbReference type="InterPro" id="IPR011989">
    <property type="entry name" value="ARM-like"/>
</dbReference>
<evidence type="ECO:0008006" key="5">
    <source>
        <dbReference type="Google" id="ProtNLM"/>
    </source>
</evidence>
<sequence length="526" mass="61214">MPVRPAATVRKTISSKSGGGKNVGKSGQQRSGGGQANNATNANQILKNRTNMTTPQSDMPQGIGLQRSISSAYSPYEYKSIEELPPLNSVSEDKFNDLLRQKLEQCCRICNFADPMADLKSKNFKTNYLREILDHISQPKFFKLIEPDTFEYFFAMVKCNIIRAMPPIPELAKMPIIGDDVNDTIYESAWPHLEIIYQIFQKFLESNQMEPPQFIQYIDAKFIHQFLMLFNTSDQRERFALKMVLHKLYLRFFQQRQLIRQAIQHVFYTYIYETRYFCGVNELLEIMYSIINGYAVPLKQEHKEFLIKILLPLYTSNYLHIFQINLLNCVHQYMQKDHQLITVIIKSLLNFWPVSCSMKEICFINHVGRILELITDDQFVELMEPLFHKIGKCITSNNFQVCEVSMLLWKNDKFIQMTISHSDKLFPIICPYLYKTGTSHWNTSIKNLAVSVIRIFMELSRDVFEAFSRSMKAQEQNELQKLINEKSYWMMVINAGVSTDSNINVSEKESELNGIFPELKQTKGGR</sequence>
<dbReference type="Pfam" id="PF01603">
    <property type="entry name" value="B56"/>
    <property type="match status" value="1"/>
</dbReference>
<keyword evidence="4" id="KW-1185">Reference proteome</keyword>
<dbReference type="InterPro" id="IPR002554">
    <property type="entry name" value="PP2A_B56"/>
</dbReference>
<dbReference type="EMBL" id="JAPFFF010000037">
    <property type="protein sequence ID" value="KAK8842773.1"/>
    <property type="molecule type" value="Genomic_DNA"/>
</dbReference>
<evidence type="ECO:0000313" key="2">
    <source>
        <dbReference type="EMBL" id="KAK8834256.1"/>
    </source>
</evidence>
<accession>A0ABR2GKR9</accession>
<dbReference type="Gene3D" id="1.25.10.10">
    <property type="entry name" value="Leucine-rich Repeat Variant"/>
    <property type="match status" value="1"/>
</dbReference>
<organism evidence="2 4">
    <name type="scientific">Tritrichomonas musculus</name>
    <dbReference type="NCBI Taxonomy" id="1915356"/>
    <lineage>
        <taxon>Eukaryota</taxon>
        <taxon>Metamonada</taxon>
        <taxon>Parabasalia</taxon>
        <taxon>Tritrichomonadida</taxon>
        <taxon>Tritrichomonadidae</taxon>
        <taxon>Tritrichomonas</taxon>
    </lineage>
</organism>
<dbReference type="PANTHER" id="PTHR10257">
    <property type="entry name" value="SERINE/THREONINE PROTEIN PHOSPHATASE 2A PP2A REGULATORY SUBUNIT B"/>
    <property type="match status" value="1"/>
</dbReference>
<proteinExistence type="predicted"/>
<feature type="region of interest" description="Disordered" evidence="1">
    <location>
        <begin position="1"/>
        <end position="40"/>
    </location>
</feature>
<evidence type="ECO:0000313" key="3">
    <source>
        <dbReference type="EMBL" id="KAK8842773.1"/>
    </source>
</evidence>
<dbReference type="EMBL" id="JAPFFF010000455">
    <property type="protein sequence ID" value="KAK8834256.1"/>
    <property type="molecule type" value="Genomic_DNA"/>
</dbReference>
<evidence type="ECO:0000256" key="1">
    <source>
        <dbReference type="SAM" id="MobiDB-lite"/>
    </source>
</evidence>
<dbReference type="InterPro" id="IPR016024">
    <property type="entry name" value="ARM-type_fold"/>
</dbReference>
<name>A0ABR2GKR9_9EUKA</name>
<dbReference type="PANTHER" id="PTHR10257:SF3">
    <property type="entry name" value="SERINE_THREONINE-PROTEIN PHOSPHATASE 2A 56 KDA REGULATORY SUBUNIT GAMMA ISOFORM"/>
    <property type="match status" value="1"/>
</dbReference>
<gene>
    <name evidence="3" type="ORF">M9Y10_025638</name>
    <name evidence="2" type="ORF">M9Y10_032329</name>
</gene>
<reference evidence="2 4" key="1">
    <citation type="submission" date="2024-04" db="EMBL/GenBank/DDBJ databases">
        <title>Tritrichomonas musculus Genome.</title>
        <authorList>
            <person name="Alves-Ferreira E."/>
            <person name="Grigg M."/>
            <person name="Lorenzi H."/>
            <person name="Galac M."/>
        </authorList>
    </citation>
    <scope>NUCLEOTIDE SEQUENCE [LARGE SCALE GENOMIC DNA]</scope>
    <source>
        <strain evidence="2 4">EAF2021</strain>
    </source>
</reference>